<organism evidence="1 2">
    <name type="scientific">Albula glossodonta</name>
    <name type="common">roundjaw bonefish</name>
    <dbReference type="NCBI Taxonomy" id="121402"/>
    <lineage>
        <taxon>Eukaryota</taxon>
        <taxon>Metazoa</taxon>
        <taxon>Chordata</taxon>
        <taxon>Craniata</taxon>
        <taxon>Vertebrata</taxon>
        <taxon>Euteleostomi</taxon>
        <taxon>Actinopterygii</taxon>
        <taxon>Neopterygii</taxon>
        <taxon>Teleostei</taxon>
        <taxon>Albuliformes</taxon>
        <taxon>Albulidae</taxon>
        <taxon>Albula</taxon>
    </lineage>
</organism>
<dbReference type="AlphaFoldDB" id="A0A8T2PQY6"/>
<protein>
    <submittedName>
        <fullName evidence="1">Uncharacterized protein</fullName>
    </submittedName>
</protein>
<comment type="caution">
    <text evidence="1">The sequence shown here is derived from an EMBL/GenBank/DDBJ whole genome shotgun (WGS) entry which is preliminary data.</text>
</comment>
<name>A0A8T2PQY6_9TELE</name>
<evidence type="ECO:0000313" key="2">
    <source>
        <dbReference type="Proteomes" id="UP000824540"/>
    </source>
</evidence>
<dbReference type="InterPro" id="IPR036380">
    <property type="entry name" value="Isochorismatase-like_sf"/>
</dbReference>
<dbReference type="Proteomes" id="UP000824540">
    <property type="component" value="Unassembled WGS sequence"/>
</dbReference>
<accession>A0A8T2PQY6</accession>
<dbReference type="PANTHER" id="PTHR14119">
    <property type="entry name" value="HYDROLASE"/>
    <property type="match status" value="1"/>
</dbReference>
<dbReference type="InterPro" id="IPR050993">
    <property type="entry name" value="Isochorismatase_domain"/>
</dbReference>
<gene>
    <name evidence="1" type="ORF">JZ751_011926</name>
</gene>
<proteinExistence type="predicted"/>
<dbReference type="SUPFAM" id="SSF52499">
    <property type="entry name" value="Isochorismatase-like hydrolases"/>
    <property type="match status" value="1"/>
</dbReference>
<dbReference type="EMBL" id="JAFBMS010000003">
    <property type="protein sequence ID" value="KAG9353802.1"/>
    <property type="molecule type" value="Genomic_DNA"/>
</dbReference>
<sequence>MHSAPMSLPSSENQPSQSLHQVLFPKDKRMARTGITITTSEAVLLQLVADKDHPKFKEIQNIIKASAPESGLLSKLCGNQGGQEGGEYQSSLKAMLLIHFLLRLPAPDSTGRCLNRKSHPAARLQCSLLTSNPCWSVRYPQCAFAKLQMRRPPCSFSASALWCVKGSF</sequence>
<dbReference type="PANTHER" id="PTHR14119:SF17">
    <property type="entry name" value="ISOCHORISMATASE DOMAIN-CONTAINING PROTEIN 1"/>
    <property type="match status" value="1"/>
</dbReference>
<keyword evidence="2" id="KW-1185">Reference proteome</keyword>
<evidence type="ECO:0000313" key="1">
    <source>
        <dbReference type="EMBL" id="KAG9353802.1"/>
    </source>
</evidence>
<dbReference type="OrthoDB" id="269496at2759"/>
<dbReference type="Gene3D" id="3.40.50.850">
    <property type="entry name" value="Isochorismatase-like"/>
    <property type="match status" value="1"/>
</dbReference>
<reference evidence="1" key="1">
    <citation type="thesis" date="2021" institute="BYU ScholarsArchive" country="Provo, UT, USA">
        <title>Applications of and Algorithms for Genome Assembly and Genomic Analyses with an Emphasis on Marine Teleosts.</title>
        <authorList>
            <person name="Pickett B.D."/>
        </authorList>
    </citation>
    <scope>NUCLEOTIDE SEQUENCE</scope>
    <source>
        <strain evidence="1">HI-2016</strain>
    </source>
</reference>